<dbReference type="GO" id="GO:0019134">
    <property type="term" value="F:glucosamine-1-phosphate N-acetyltransferase activity"/>
    <property type="evidence" value="ECO:0007669"/>
    <property type="project" value="UniProtKB-EC"/>
</dbReference>
<dbReference type="NCBIfam" id="TIGR01173">
    <property type="entry name" value="glmU"/>
    <property type="match status" value="1"/>
</dbReference>
<feature type="region of interest" description="Linker" evidence="17">
    <location>
        <begin position="226"/>
        <end position="246"/>
    </location>
</feature>
<comment type="cofactor">
    <cofactor evidence="17">
        <name>Mg(2+)</name>
        <dbReference type="ChEBI" id="CHEBI:18420"/>
    </cofactor>
    <text evidence="17">Binds 1 Mg(2+) ion per subunit.</text>
</comment>
<comment type="pathway">
    <text evidence="17">Nucleotide-sugar biosynthesis; UDP-N-acetyl-alpha-D-glucosamine biosynthesis; UDP-N-acetyl-alpha-D-glucosamine from N-acetyl-alpha-D-glucosamine 1-phosphate: step 1/1.</text>
</comment>
<evidence type="ECO:0000256" key="10">
    <source>
        <dbReference type="ARBA" id="ARBA00022984"/>
    </source>
</evidence>
<evidence type="ECO:0000256" key="3">
    <source>
        <dbReference type="ARBA" id="ARBA00022490"/>
    </source>
</evidence>
<feature type="domain" description="MobA-like NTP transferase" evidence="19">
    <location>
        <begin position="4"/>
        <end position="128"/>
    </location>
</feature>
<comment type="subcellular location">
    <subcellularLocation>
        <location evidence="17">Cytoplasm</location>
    </subcellularLocation>
</comment>
<evidence type="ECO:0000313" key="22">
    <source>
        <dbReference type="Proteomes" id="UP001317963"/>
    </source>
</evidence>
<evidence type="ECO:0000259" key="19">
    <source>
        <dbReference type="Pfam" id="PF12804"/>
    </source>
</evidence>
<organism evidence="21 22">
    <name type="scientific">Candidatus Paraluminiphilus aquimaris</name>
    <dbReference type="NCBI Taxonomy" id="2518994"/>
    <lineage>
        <taxon>Bacteria</taxon>
        <taxon>Pseudomonadati</taxon>
        <taxon>Pseudomonadota</taxon>
        <taxon>Gammaproteobacteria</taxon>
        <taxon>Cellvibrionales</taxon>
        <taxon>Halieaceae</taxon>
        <taxon>Candidatus Paraluminiphilus</taxon>
    </lineage>
</organism>
<dbReference type="InterPro" id="IPR056729">
    <property type="entry name" value="GMPPB_C"/>
</dbReference>
<feature type="binding site" evidence="17">
    <location>
        <begin position="7"/>
        <end position="10"/>
    </location>
    <ligand>
        <name>UDP-N-acetyl-alpha-D-glucosamine</name>
        <dbReference type="ChEBI" id="CHEBI:57705"/>
    </ligand>
</feature>
<feature type="binding site" evidence="17">
    <location>
        <position position="419"/>
    </location>
    <ligand>
        <name>acetyl-CoA</name>
        <dbReference type="ChEBI" id="CHEBI:57288"/>
    </ligand>
</feature>
<feature type="binding site" evidence="17">
    <location>
        <position position="362"/>
    </location>
    <ligand>
        <name>UDP-N-acetyl-alpha-D-glucosamine</name>
        <dbReference type="ChEBI" id="CHEBI:57705"/>
    </ligand>
</feature>
<evidence type="ECO:0000259" key="20">
    <source>
        <dbReference type="Pfam" id="PF25087"/>
    </source>
</evidence>
<evidence type="ECO:0000256" key="15">
    <source>
        <dbReference type="ARBA" id="ARBA00048493"/>
    </source>
</evidence>
<reference evidence="21 22" key="1">
    <citation type="submission" date="2019-02" db="EMBL/GenBank/DDBJ databases">
        <title>Halieaceae_genomes.</title>
        <authorList>
            <person name="Li S.-H."/>
        </authorList>
    </citation>
    <scope>NUCLEOTIDE SEQUENCE [LARGE SCALE GENOMIC DNA]</scope>
    <source>
        <strain evidence="21 22">JH123</strain>
    </source>
</reference>
<feature type="binding site" evidence="17">
    <location>
        <position position="401"/>
    </location>
    <ligand>
        <name>acetyl-CoA</name>
        <dbReference type="ChEBI" id="CHEBI:57288"/>
    </ligand>
</feature>
<evidence type="ECO:0000313" key="21">
    <source>
        <dbReference type="EMBL" id="UZP73701.1"/>
    </source>
</evidence>
<feature type="domain" description="Mannose-1-phosphate guanyltransferase C-terminal" evidence="20">
    <location>
        <begin position="264"/>
        <end position="329"/>
    </location>
</feature>
<dbReference type="PANTHER" id="PTHR43584:SF3">
    <property type="entry name" value="BIFUNCTIONAL PROTEIN GLMU"/>
    <property type="match status" value="1"/>
</dbReference>
<evidence type="ECO:0000256" key="17">
    <source>
        <dbReference type="HAMAP-Rule" id="MF_01631"/>
    </source>
</evidence>
<feature type="binding site" evidence="17">
    <location>
        <position position="21"/>
    </location>
    <ligand>
        <name>UDP-N-acetyl-alpha-D-glucosamine</name>
        <dbReference type="ChEBI" id="CHEBI:57705"/>
    </ligand>
</feature>
<dbReference type="CDD" id="cd02540">
    <property type="entry name" value="GT2_GlmU_N_bac"/>
    <property type="match status" value="1"/>
</dbReference>
<dbReference type="SUPFAM" id="SSF51161">
    <property type="entry name" value="Trimeric LpxA-like enzymes"/>
    <property type="match status" value="1"/>
</dbReference>
<protein>
    <recommendedName>
        <fullName evidence="17">Bifunctional protein GlmU</fullName>
    </recommendedName>
    <domain>
        <recommendedName>
            <fullName evidence="17">UDP-N-acetylglucosamine pyrophosphorylase</fullName>
            <ecNumber evidence="17">2.7.7.23</ecNumber>
        </recommendedName>
        <alternativeName>
            <fullName evidence="17">N-acetylglucosamine-1-phosphate uridyltransferase</fullName>
        </alternativeName>
    </domain>
    <domain>
        <recommendedName>
            <fullName evidence="17">Glucosamine-1-phosphate N-acetyltransferase</fullName>
            <ecNumber evidence="17">2.3.1.157</ecNumber>
        </recommendedName>
    </domain>
</protein>
<comment type="function">
    <text evidence="16 17">Catalyzes the last two sequential reactions in the de novo biosynthetic pathway for UDP-N-acetylglucosamine (UDP-GlcNAc). The C-terminal domain catalyzes the transfer of acetyl group from acetyl coenzyme A to glucosamine-1-phosphate (GlcN-1-P) to produce N-acetylglucosamine-1-phosphate (GlcNAc-1-P), which is converted into UDP-GlcNAc by the transfer of uridine 5-monophosphate (from uridine 5-triphosphate), a reaction catalyzed by the N-terminal domain.</text>
</comment>
<feature type="binding site" evidence="17">
    <location>
        <position position="165"/>
    </location>
    <ligand>
        <name>UDP-N-acetyl-alpha-D-glucosamine</name>
        <dbReference type="ChEBI" id="CHEBI:57705"/>
    </ligand>
</feature>
<feature type="compositionally biased region" description="Basic residues" evidence="18">
    <location>
        <begin position="437"/>
        <end position="453"/>
    </location>
</feature>
<comment type="similarity">
    <text evidence="2 17">In the N-terminal section; belongs to the N-acetylglucosamine-1-phosphate uridyltransferase family.</text>
</comment>
<feature type="binding site" evidence="17">
    <location>
        <position position="376"/>
    </location>
    <ligand>
        <name>acetyl-CoA</name>
        <dbReference type="ChEBI" id="CHEBI:57288"/>
    </ligand>
</feature>
<comment type="catalytic activity">
    <reaction evidence="15 17">
        <text>N-acetyl-alpha-D-glucosamine 1-phosphate + UTP + H(+) = UDP-N-acetyl-alpha-D-glucosamine + diphosphate</text>
        <dbReference type="Rhea" id="RHEA:13509"/>
        <dbReference type="ChEBI" id="CHEBI:15378"/>
        <dbReference type="ChEBI" id="CHEBI:33019"/>
        <dbReference type="ChEBI" id="CHEBI:46398"/>
        <dbReference type="ChEBI" id="CHEBI:57705"/>
        <dbReference type="ChEBI" id="CHEBI:57776"/>
        <dbReference type="EC" id="2.7.7.23"/>
    </reaction>
</comment>
<evidence type="ECO:0000256" key="9">
    <source>
        <dbReference type="ARBA" id="ARBA00022960"/>
    </source>
</evidence>
<dbReference type="Gene3D" id="3.90.550.10">
    <property type="entry name" value="Spore Coat Polysaccharide Biosynthesis Protein SpsA, Chain A"/>
    <property type="match status" value="1"/>
</dbReference>
<evidence type="ECO:0000256" key="12">
    <source>
        <dbReference type="ARBA" id="ARBA00023315"/>
    </source>
</evidence>
<dbReference type="RefSeq" id="WP_279242497.1">
    <property type="nucleotide sequence ID" value="NZ_CP036501.1"/>
</dbReference>
<keyword evidence="6 17" id="KW-0479">Metal-binding</keyword>
<dbReference type="Pfam" id="PF12804">
    <property type="entry name" value="NTP_transf_3"/>
    <property type="match status" value="1"/>
</dbReference>
<dbReference type="Gene3D" id="2.160.10.10">
    <property type="entry name" value="Hexapeptide repeat proteins"/>
    <property type="match status" value="1"/>
</dbReference>
<feature type="active site" description="Proton acceptor" evidence="17">
    <location>
        <position position="359"/>
    </location>
</feature>
<dbReference type="InterPro" id="IPR005882">
    <property type="entry name" value="Bifunctional_GlmU"/>
</dbReference>
<gene>
    <name evidence="17 21" type="primary">glmU</name>
    <name evidence="21" type="ORF">E0F26_02645</name>
</gene>
<dbReference type="InterPro" id="IPR025877">
    <property type="entry name" value="MobA-like_NTP_Trfase"/>
</dbReference>
<evidence type="ECO:0000256" key="4">
    <source>
        <dbReference type="ARBA" id="ARBA00022679"/>
    </source>
</evidence>
<feature type="region of interest" description="Pyrophosphorylase" evidence="17">
    <location>
        <begin position="1"/>
        <end position="225"/>
    </location>
</feature>
<evidence type="ECO:0000256" key="7">
    <source>
        <dbReference type="ARBA" id="ARBA00022737"/>
    </source>
</evidence>
<keyword evidence="12 17" id="KW-0012">Acyltransferase</keyword>
<keyword evidence="13 17" id="KW-0961">Cell wall biogenesis/degradation</keyword>
<dbReference type="InterPro" id="IPR050065">
    <property type="entry name" value="GlmU-like"/>
</dbReference>
<keyword evidence="7 17" id="KW-0677">Repeat</keyword>
<comment type="pathway">
    <text evidence="17">Nucleotide-sugar biosynthesis; UDP-N-acetyl-alpha-D-glucosamine biosynthesis; N-acetyl-alpha-D-glucosamine 1-phosphate from alpha-D-glucosamine 6-phosphate (route II): step 2/2.</text>
</comment>
<keyword evidence="10 17" id="KW-0573">Peptidoglycan synthesis</keyword>
<feature type="binding site" evidence="17">
    <location>
        <position position="223"/>
    </location>
    <ligand>
        <name>UDP-N-acetyl-alpha-D-glucosamine</name>
        <dbReference type="ChEBI" id="CHEBI:57705"/>
    </ligand>
</feature>
<dbReference type="PANTHER" id="PTHR43584">
    <property type="entry name" value="NUCLEOTIDYL TRANSFERASE"/>
    <property type="match status" value="1"/>
</dbReference>
<feature type="binding site" evidence="17">
    <location>
        <position position="347"/>
    </location>
    <ligand>
        <name>UDP-N-acetyl-alpha-D-glucosamine</name>
        <dbReference type="ChEBI" id="CHEBI:57705"/>
    </ligand>
</feature>
<feature type="binding site" evidence="17">
    <location>
        <position position="101"/>
    </location>
    <ligand>
        <name>Mg(2+)</name>
        <dbReference type="ChEBI" id="CHEBI:18420"/>
    </ligand>
</feature>
<evidence type="ECO:0000256" key="5">
    <source>
        <dbReference type="ARBA" id="ARBA00022695"/>
    </source>
</evidence>
<comment type="caution">
    <text evidence="17">Lacks conserved residue(s) required for the propagation of feature annotation.</text>
</comment>
<dbReference type="Proteomes" id="UP001317963">
    <property type="component" value="Chromosome"/>
</dbReference>
<sequence length="453" mass="47802">MLEVIVLAAGRGTRMRSSLPKVLHALASKPMIHHVLDTARALEASRIHVVVGHGAELVSSAIAADDVTTYVQSEQLGTGHAALAAAPHCQLESTVIVLFGDVPLLSSATLSRVIKAAESGPVLLAASVKDPHGYGRVIRDSNGAFERVVEQKDANVEELSVCEVNTGVLAAKSQNLKSWLARVTNDNAQGEYYLPDVLGLAVSDGHSVEVVVTDDEVETQGVNDRIQLEALERSLQIRQAEALMARGVYLSDKSRFDLRGELDCAEDVSIDVNVLIEGHVSIARGAAIEANCVLKDCTIGEGAIVRAFSHIEGATVGPDCQIGPYARLRPGAELSAKAKVGNFVEVKNSHFGEGAKANHLAYVGDAEIGAGSNIGAGTITCNYDGVNKHRTELGENVFIGSNSTLVAPLSVEDNGFVAAGSTVTSPVGESELAVGRAKQRNIKGWKRPEKSKK</sequence>
<accession>A0ABY6Q4A6</accession>
<comment type="pathway">
    <text evidence="17">Bacterial outer membrane biogenesis; LPS lipid A biosynthesis.</text>
</comment>
<dbReference type="InterPro" id="IPR029044">
    <property type="entry name" value="Nucleotide-diphossugar_trans"/>
</dbReference>
<comment type="catalytic activity">
    <reaction evidence="14 17">
        <text>alpha-D-glucosamine 1-phosphate + acetyl-CoA = N-acetyl-alpha-D-glucosamine 1-phosphate + CoA + H(+)</text>
        <dbReference type="Rhea" id="RHEA:13725"/>
        <dbReference type="ChEBI" id="CHEBI:15378"/>
        <dbReference type="ChEBI" id="CHEBI:57287"/>
        <dbReference type="ChEBI" id="CHEBI:57288"/>
        <dbReference type="ChEBI" id="CHEBI:57776"/>
        <dbReference type="ChEBI" id="CHEBI:58516"/>
        <dbReference type="EC" id="2.3.1.157"/>
    </reaction>
</comment>
<comment type="similarity">
    <text evidence="1 17">In the C-terminal section; belongs to the transferase hexapeptide repeat family.</text>
</comment>
<keyword evidence="5 17" id="KW-0548">Nucleotidyltransferase</keyword>
<keyword evidence="8 17" id="KW-0460">Magnesium</keyword>
<feature type="binding site" evidence="17">
    <location>
        <position position="329"/>
    </location>
    <ligand>
        <name>UDP-N-acetyl-alpha-D-glucosamine</name>
        <dbReference type="ChEBI" id="CHEBI:57705"/>
    </ligand>
</feature>
<feature type="region of interest" description="N-acetyltransferase" evidence="17">
    <location>
        <begin position="247"/>
        <end position="453"/>
    </location>
</feature>
<dbReference type="EC" id="2.3.1.157" evidence="17"/>
<keyword evidence="11 17" id="KW-0511">Multifunctional enzyme</keyword>
<dbReference type="HAMAP" id="MF_01631">
    <property type="entry name" value="GlmU"/>
    <property type="match status" value="1"/>
</dbReference>
<keyword evidence="3 17" id="KW-0963">Cytoplasm</keyword>
<feature type="binding site" evidence="17">
    <location>
        <position position="72"/>
    </location>
    <ligand>
        <name>UDP-N-acetyl-alpha-D-glucosamine</name>
        <dbReference type="ChEBI" id="CHEBI:57705"/>
    </ligand>
</feature>
<dbReference type="Pfam" id="PF25087">
    <property type="entry name" value="GMPPB_C"/>
    <property type="match status" value="1"/>
</dbReference>
<evidence type="ECO:0000256" key="6">
    <source>
        <dbReference type="ARBA" id="ARBA00022723"/>
    </source>
</evidence>
<feature type="binding site" evidence="17">
    <location>
        <begin position="77"/>
        <end position="78"/>
    </location>
    <ligand>
        <name>UDP-N-acetyl-alpha-D-glucosamine</name>
        <dbReference type="ChEBI" id="CHEBI:57705"/>
    </ligand>
</feature>
<dbReference type="SUPFAM" id="SSF53448">
    <property type="entry name" value="Nucleotide-diphospho-sugar transferases"/>
    <property type="match status" value="1"/>
</dbReference>
<evidence type="ECO:0000256" key="18">
    <source>
        <dbReference type="SAM" id="MobiDB-lite"/>
    </source>
</evidence>
<evidence type="ECO:0000256" key="1">
    <source>
        <dbReference type="ARBA" id="ARBA00007707"/>
    </source>
</evidence>
<evidence type="ECO:0000256" key="8">
    <source>
        <dbReference type="ARBA" id="ARBA00022842"/>
    </source>
</evidence>
<evidence type="ECO:0000256" key="16">
    <source>
        <dbReference type="ARBA" id="ARBA00049628"/>
    </source>
</evidence>
<evidence type="ECO:0000256" key="11">
    <source>
        <dbReference type="ARBA" id="ARBA00023268"/>
    </source>
</evidence>
<comment type="subunit">
    <text evidence="17">Homotrimer.</text>
</comment>
<evidence type="ECO:0000256" key="13">
    <source>
        <dbReference type="ARBA" id="ARBA00023316"/>
    </source>
</evidence>
<feature type="binding site" evidence="17">
    <location>
        <position position="436"/>
    </location>
    <ligand>
        <name>acetyl-CoA</name>
        <dbReference type="ChEBI" id="CHEBI:57288"/>
    </ligand>
</feature>
<feature type="binding site" evidence="17">
    <location>
        <position position="150"/>
    </location>
    <ligand>
        <name>UDP-N-acetyl-alpha-D-glucosamine</name>
        <dbReference type="ChEBI" id="CHEBI:57705"/>
    </ligand>
</feature>
<dbReference type="EC" id="2.7.7.23" evidence="17"/>
<name>A0ABY6Q4A6_9GAMM</name>
<keyword evidence="22" id="KW-1185">Reference proteome</keyword>
<feature type="binding site" evidence="17">
    <location>
        <position position="373"/>
    </location>
    <ligand>
        <name>UDP-N-acetyl-alpha-D-glucosamine</name>
        <dbReference type="ChEBI" id="CHEBI:57705"/>
    </ligand>
</feature>
<dbReference type="InterPro" id="IPR038009">
    <property type="entry name" value="GlmU_C_LbH"/>
</dbReference>
<feature type="binding site" evidence="17">
    <location>
        <position position="223"/>
    </location>
    <ligand>
        <name>Mg(2+)</name>
        <dbReference type="ChEBI" id="CHEBI:18420"/>
    </ligand>
</feature>
<dbReference type="InterPro" id="IPR011004">
    <property type="entry name" value="Trimer_LpxA-like_sf"/>
</dbReference>
<dbReference type="EMBL" id="CP036501">
    <property type="protein sequence ID" value="UZP73701.1"/>
    <property type="molecule type" value="Genomic_DNA"/>
</dbReference>
<feature type="binding site" evidence="17">
    <location>
        <position position="135"/>
    </location>
    <ligand>
        <name>UDP-N-acetyl-alpha-D-glucosamine</name>
        <dbReference type="ChEBI" id="CHEBI:57705"/>
    </ligand>
</feature>
<dbReference type="GO" id="GO:0003977">
    <property type="term" value="F:UDP-N-acetylglucosamine diphosphorylase activity"/>
    <property type="evidence" value="ECO:0007669"/>
    <property type="project" value="UniProtKB-EC"/>
</dbReference>
<feature type="binding site" evidence="17">
    <location>
        <begin position="382"/>
        <end position="383"/>
    </location>
    <ligand>
        <name>acetyl-CoA</name>
        <dbReference type="ChEBI" id="CHEBI:57288"/>
    </ligand>
</feature>
<feature type="region of interest" description="Disordered" evidence="18">
    <location>
        <begin position="430"/>
        <end position="453"/>
    </location>
</feature>
<evidence type="ECO:0000256" key="2">
    <source>
        <dbReference type="ARBA" id="ARBA00007947"/>
    </source>
</evidence>
<dbReference type="CDD" id="cd03353">
    <property type="entry name" value="LbH_GlmU_C"/>
    <property type="match status" value="1"/>
</dbReference>
<proteinExistence type="inferred from homology"/>
<keyword evidence="4 17" id="KW-0808">Transferase</keyword>
<evidence type="ECO:0000256" key="14">
    <source>
        <dbReference type="ARBA" id="ARBA00048247"/>
    </source>
</evidence>
<keyword evidence="9 17" id="KW-0133">Cell shape</keyword>